<dbReference type="Gene3D" id="2.60.40.10">
    <property type="entry name" value="Immunoglobulins"/>
    <property type="match status" value="1"/>
</dbReference>
<dbReference type="SUPFAM" id="SSF48726">
    <property type="entry name" value="Immunoglobulin"/>
    <property type="match status" value="1"/>
</dbReference>
<dbReference type="Proteomes" id="UP000596742">
    <property type="component" value="Unassembled WGS sequence"/>
</dbReference>
<dbReference type="InterPro" id="IPR036179">
    <property type="entry name" value="Ig-like_dom_sf"/>
</dbReference>
<evidence type="ECO:0000313" key="1">
    <source>
        <dbReference type="EMBL" id="VDI69319.1"/>
    </source>
</evidence>
<feature type="non-terminal residue" evidence="1">
    <location>
        <position position="102"/>
    </location>
</feature>
<gene>
    <name evidence="1" type="ORF">MGAL_10B054781</name>
</gene>
<evidence type="ECO:0008006" key="3">
    <source>
        <dbReference type="Google" id="ProtNLM"/>
    </source>
</evidence>
<dbReference type="EMBL" id="UYJE01009017">
    <property type="protein sequence ID" value="VDI69319.1"/>
    <property type="molecule type" value="Genomic_DNA"/>
</dbReference>
<keyword evidence="2" id="KW-1185">Reference proteome</keyword>
<name>A0A8B6GUC5_MYTGA</name>
<proteinExistence type="predicted"/>
<comment type="caution">
    <text evidence="1">The sequence shown here is derived from an EMBL/GenBank/DDBJ whole genome shotgun (WGS) entry which is preliminary data.</text>
</comment>
<protein>
    <recommendedName>
        <fullName evidence="3">Ig-like domain-containing protein</fullName>
    </recommendedName>
</protein>
<organism evidence="1 2">
    <name type="scientific">Mytilus galloprovincialis</name>
    <name type="common">Mediterranean mussel</name>
    <dbReference type="NCBI Taxonomy" id="29158"/>
    <lineage>
        <taxon>Eukaryota</taxon>
        <taxon>Metazoa</taxon>
        <taxon>Spiralia</taxon>
        <taxon>Lophotrochozoa</taxon>
        <taxon>Mollusca</taxon>
        <taxon>Bivalvia</taxon>
        <taxon>Autobranchia</taxon>
        <taxon>Pteriomorphia</taxon>
        <taxon>Mytilida</taxon>
        <taxon>Mytiloidea</taxon>
        <taxon>Mytilidae</taxon>
        <taxon>Mytilinae</taxon>
        <taxon>Mytilus</taxon>
    </lineage>
</organism>
<feature type="non-terminal residue" evidence="1">
    <location>
        <position position="1"/>
    </location>
</feature>
<dbReference type="AlphaFoldDB" id="A0A8B6GUC5"/>
<sequence>VLDWTVVGKVTDYGQNVTLFCNVSNCCPKLSGWDMWTPEQRTLFIDVKTARPTRKYEGKALKDGYTLIIKNLTKTDLNVSYACLYDITLGERKLLLEKDVFT</sequence>
<reference evidence="1" key="1">
    <citation type="submission" date="2018-11" db="EMBL/GenBank/DDBJ databases">
        <authorList>
            <person name="Alioto T."/>
            <person name="Alioto T."/>
        </authorList>
    </citation>
    <scope>NUCLEOTIDE SEQUENCE</scope>
</reference>
<accession>A0A8B6GUC5</accession>
<dbReference type="InterPro" id="IPR013783">
    <property type="entry name" value="Ig-like_fold"/>
</dbReference>
<evidence type="ECO:0000313" key="2">
    <source>
        <dbReference type="Proteomes" id="UP000596742"/>
    </source>
</evidence>
<dbReference type="OrthoDB" id="6123876at2759"/>